<comment type="caution">
    <text evidence="9">The sequence shown here is derived from an EMBL/GenBank/DDBJ whole genome shotgun (WGS) entry which is preliminary data.</text>
</comment>
<evidence type="ECO:0000256" key="5">
    <source>
        <dbReference type="ARBA" id="ARBA00022989"/>
    </source>
</evidence>
<keyword evidence="10" id="KW-1185">Reference proteome</keyword>
<proteinExistence type="inferred from homology"/>
<dbReference type="GO" id="GO:0005313">
    <property type="term" value="F:L-glutamate transmembrane transporter activity"/>
    <property type="evidence" value="ECO:0007669"/>
    <property type="project" value="TreeGrafter"/>
</dbReference>
<evidence type="ECO:0000256" key="6">
    <source>
        <dbReference type="ARBA" id="ARBA00023136"/>
    </source>
</evidence>
<keyword evidence="3 7" id="KW-0813">Transport</keyword>
<dbReference type="GO" id="GO:0015175">
    <property type="term" value="F:neutral L-amino acid transmembrane transporter activity"/>
    <property type="evidence" value="ECO:0007669"/>
    <property type="project" value="TreeGrafter"/>
</dbReference>
<accession>A0AAD5MR82</accession>
<organism evidence="9 10">
    <name type="scientific">Parelaphostrongylus tenuis</name>
    <name type="common">Meningeal worm</name>
    <dbReference type="NCBI Taxonomy" id="148309"/>
    <lineage>
        <taxon>Eukaryota</taxon>
        <taxon>Metazoa</taxon>
        <taxon>Ecdysozoa</taxon>
        <taxon>Nematoda</taxon>
        <taxon>Chromadorea</taxon>
        <taxon>Rhabditida</taxon>
        <taxon>Rhabditina</taxon>
        <taxon>Rhabditomorpha</taxon>
        <taxon>Strongyloidea</taxon>
        <taxon>Metastrongylidae</taxon>
        <taxon>Parelaphostrongylus</taxon>
    </lineage>
</organism>
<evidence type="ECO:0000256" key="1">
    <source>
        <dbReference type="ARBA" id="ARBA00004141"/>
    </source>
</evidence>
<feature type="region of interest" description="Disordered" evidence="8">
    <location>
        <begin position="180"/>
        <end position="202"/>
    </location>
</feature>
<comment type="caution">
    <text evidence="7">Lacks conserved residue(s) required for the propagation of feature annotation.</text>
</comment>
<evidence type="ECO:0000256" key="8">
    <source>
        <dbReference type="SAM" id="MobiDB-lite"/>
    </source>
</evidence>
<keyword evidence="6 7" id="KW-0472">Membrane</keyword>
<evidence type="ECO:0000256" key="4">
    <source>
        <dbReference type="ARBA" id="ARBA00022692"/>
    </source>
</evidence>
<gene>
    <name evidence="9" type="ORF">KIN20_009016</name>
</gene>
<evidence type="ECO:0000256" key="7">
    <source>
        <dbReference type="RuleBase" id="RU361216"/>
    </source>
</evidence>
<dbReference type="GO" id="GO:0015501">
    <property type="term" value="F:glutamate:sodium symporter activity"/>
    <property type="evidence" value="ECO:0007669"/>
    <property type="project" value="TreeGrafter"/>
</dbReference>
<dbReference type="GO" id="GO:0005886">
    <property type="term" value="C:plasma membrane"/>
    <property type="evidence" value="ECO:0007669"/>
    <property type="project" value="TreeGrafter"/>
</dbReference>
<keyword evidence="7" id="KW-0769">Symport</keyword>
<reference evidence="9" key="1">
    <citation type="submission" date="2021-06" db="EMBL/GenBank/DDBJ databases">
        <title>Parelaphostrongylus tenuis whole genome reference sequence.</title>
        <authorList>
            <person name="Garwood T.J."/>
            <person name="Larsen P.A."/>
            <person name="Fountain-Jones N.M."/>
            <person name="Garbe J.R."/>
            <person name="Macchietto M.G."/>
            <person name="Kania S.A."/>
            <person name="Gerhold R.W."/>
            <person name="Richards J.E."/>
            <person name="Wolf T.M."/>
        </authorList>
    </citation>
    <scope>NUCLEOTIDE SEQUENCE</scope>
    <source>
        <strain evidence="9">MNPRO001-30</strain>
        <tissue evidence="9">Meninges</tissue>
    </source>
</reference>
<name>A0AAD5MR82_PARTN</name>
<comment type="subcellular location">
    <subcellularLocation>
        <location evidence="1 7">Membrane</location>
        <topology evidence="1 7">Multi-pass membrane protein</topology>
    </subcellularLocation>
</comment>
<comment type="similarity">
    <text evidence="2 7">Belongs to the dicarboxylate/amino acid:cation symporter (DAACS) (TC 2.A.23) family.</text>
</comment>
<dbReference type="PANTHER" id="PTHR11958">
    <property type="entry name" value="SODIUM/DICARBOXYLATE SYMPORTER-RELATED"/>
    <property type="match status" value="1"/>
</dbReference>
<evidence type="ECO:0000313" key="10">
    <source>
        <dbReference type="Proteomes" id="UP001196413"/>
    </source>
</evidence>
<keyword evidence="4 7" id="KW-0812">Transmembrane</keyword>
<dbReference type="InterPro" id="IPR036458">
    <property type="entry name" value="Na:dicarbo_symporter_sf"/>
</dbReference>
<evidence type="ECO:0000256" key="2">
    <source>
        <dbReference type="ARBA" id="ARBA00006148"/>
    </source>
</evidence>
<dbReference type="InterPro" id="IPR001991">
    <property type="entry name" value="Na-dicarboxylate_symporter"/>
</dbReference>
<dbReference type="Gene3D" id="1.10.3860.10">
    <property type="entry name" value="Sodium:dicarboxylate symporter"/>
    <property type="match status" value="1"/>
</dbReference>
<evidence type="ECO:0000256" key="3">
    <source>
        <dbReference type="ARBA" id="ARBA00022448"/>
    </source>
</evidence>
<dbReference type="Proteomes" id="UP001196413">
    <property type="component" value="Unassembled WGS sequence"/>
</dbReference>
<protein>
    <recommendedName>
        <fullName evidence="7">Amino acid transporter</fullName>
    </recommendedName>
</protein>
<dbReference type="Pfam" id="PF00375">
    <property type="entry name" value="SDF"/>
    <property type="match status" value="1"/>
</dbReference>
<dbReference type="PANTHER" id="PTHR11958:SF99">
    <property type="entry name" value="SODIUM-DEPENDENT EXCITATORY AMINO ACID TRANSPORTER GLT-6-RELATED"/>
    <property type="match status" value="1"/>
</dbReference>
<dbReference type="EMBL" id="JAHQIW010001488">
    <property type="protein sequence ID" value="KAJ1352621.1"/>
    <property type="molecule type" value="Genomic_DNA"/>
</dbReference>
<evidence type="ECO:0000313" key="9">
    <source>
        <dbReference type="EMBL" id="KAJ1352621.1"/>
    </source>
</evidence>
<dbReference type="SUPFAM" id="SSF118215">
    <property type="entry name" value="Proton glutamate symport protein"/>
    <property type="match status" value="1"/>
</dbReference>
<keyword evidence="5 7" id="KW-1133">Transmembrane helix</keyword>
<sequence length="202" mass="21541">MAVAAIFIAQLNGVEMSFLRVISVRFIALVPKLMKRHSFCSFTVTLAAMCSAGVPSAGLILVLTSMGLPIGDVSLLLLADRILDRVRESINVVGNAFGAVIINHHVKEDLLAYDVLHANDFDLNGLIGNMKPKETGGQSGDKKAIKIDSSNLKNAPSMTTNAKASYAKDEISVEMPETVTNQANTGVPAYGTSSNTNYSKKL</sequence>
<dbReference type="InterPro" id="IPR050746">
    <property type="entry name" value="DAACS"/>
</dbReference>
<dbReference type="AlphaFoldDB" id="A0AAD5MR82"/>
<feature type="transmembrane region" description="Helical" evidence="7">
    <location>
        <begin position="37"/>
        <end position="54"/>
    </location>
</feature>